<sequence>MVIVDYQPSARATRYYSMLKLAADTHAGKMIWREHVNQIGQLGFRFERAENGAFISDHI</sequence>
<name>A0A1Y3EKD3_9BILA</name>
<evidence type="ECO:0000313" key="1">
    <source>
        <dbReference type="EMBL" id="OUC45531.1"/>
    </source>
</evidence>
<organism evidence="1 2">
    <name type="scientific">Trichinella nativa</name>
    <dbReference type="NCBI Taxonomy" id="6335"/>
    <lineage>
        <taxon>Eukaryota</taxon>
        <taxon>Metazoa</taxon>
        <taxon>Ecdysozoa</taxon>
        <taxon>Nematoda</taxon>
        <taxon>Enoplea</taxon>
        <taxon>Dorylaimia</taxon>
        <taxon>Trichinellida</taxon>
        <taxon>Trichinellidae</taxon>
        <taxon>Trichinella</taxon>
    </lineage>
</organism>
<proteinExistence type="predicted"/>
<gene>
    <name evidence="1" type="ORF">D917_01862</name>
</gene>
<dbReference type="Proteomes" id="UP000243006">
    <property type="component" value="Unassembled WGS sequence"/>
</dbReference>
<accession>A0A1Y3EKD3</accession>
<dbReference type="AlphaFoldDB" id="A0A1Y3EKD3"/>
<reference evidence="1 2" key="1">
    <citation type="submission" date="2015-04" db="EMBL/GenBank/DDBJ databases">
        <title>Draft genome of the roundworm Trichinella nativa.</title>
        <authorList>
            <person name="Mitreva M."/>
        </authorList>
    </citation>
    <scope>NUCLEOTIDE SEQUENCE [LARGE SCALE GENOMIC DNA]</scope>
    <source>
        <strain evidence="1 2">ISS45</strain>
    </source>
</reference>
<evidence type="ECO:0000313" key="2">
    <source>
        <dbReference type="Proteomes" id="UP000243006"/>
    </source>
</evidence>
<dbReference type="EMBL" id="LVZM01009153">
    <property type="protein sequence ID" value="OUC45531.1"/>
    <property type="molecule type" value="Genomic_DNA"/>
</dbReference>
<comment type="caution">
    <text evidence="1">The sequence shown here is derived from an EMBL/GenBank/DDBJ whole genome shotgun (WGS) entry which is preliminary data.</text>
</comment>
<protein>
    <submittedName>
        <fullName evidence="1">Uncharacterized protein</fullName>
    </submittedName>
</protein>